<dbReference type="Proteomes" id="UP000255328">
    <property type="component" value="Unassembled WGS sequence"/>
</dbReference>
<dbReference type="Gene3D" id="3.40.50.2000">
    <property type="entry name" value="Glycogen Phosphorylase B"/>
    <property type="match status" value="2"/>
</dbReference>
<evidence type="ECO:0000256" key="2">
    <source>
        <dbReference type="ARBA" id="ARBA00022679"/>
    </source>
</evidence>
<dbReference type="CDD" id="cd03789">
    <property type="entry name" value="GT9_LPS_heptosyltransferase"/>
    <property type="match status" value="1"/>
</dbReference>
<dbReference type="GO" id="GO:0005829">
    <property type="term" value="C:cytosol"/>
    <property type="evidence" value="ECO:0007669"/>
    <property type="project" value="TreeGrafter"/>
</dbReference>
<dbReference type="PANTHER" id="PTHR30160">
    <property type="entry name" value="TETRAACYLDISACCHARIDE 4'-KINASE-RELATED"/>
    <property type="match status" value="1"/>
</dbReference>
<dbReference type="InterPro" id="IPR002201">
    <property type="entry name" value="Glyco_trans_9"/>
</dbReference>
<keyword evidence="1" id="KW-0328">Glycosyltransferase</keyword>
<accession>A0A377GZ92</accession>
<dbReference type="OrthoDB" id="9797795at2"/>
<dbReference type="Pfam" id="PF01075">
    <property type="entry name" value="Glyco_transf_9"/>
    <property type="match status" value="1"/>
</dbReference>
<reference evidence="3 4" key="1">
    <citation type="submission" date="2018-06" db="EMBL/GenBank/DDBJ databases">
        <authorList>
            <consortium name="Pathogen Informatics"/>
            <person name="Doyle S."/>
        </authorList>
    </citation>
    <scope>NUCLEOTIDE SEQUENCE [LARGE SCALE GENOMIC DNA]</scope>
    <source>
        <strain evidence="3 4">NCTC10723</strain>
    </source>
</reference>
<dbReference type="GO" id="GO:0009244">
    <property type="term" value="P:lipopolysaccharide core region biosynthetic process"/>
    <property type="evidence" value="ECO:0007669"/>
    <property type="project" value="TreeGrafter"/>
</dbReference>
<evidence type="ECO:0000256" key="1">
    <source>
        <dbReference type="ARBA" id="ARBA00022676"/>
    </source>
</evidence>
<dbReference type="SUPFAM" id="SSF53756">
    <property type="entry name" value="UDP-Glycosyltransferase/glycogen phosphorylase"/>
    <property type="match status" value="1"/>
</dbReference>
<dbReference type="EC" id="2.-.-.-" evidence="3"/>
<evidence type="ECO:0000313" key="4">
    <source>
        <dbReference type="Proteomes" id="UP000255328"/>
    </source>
</evidence>
<evidence type="ECO:0000313" key="3">
    <source>
        <dbReference type="EMBL" id="STO32310.1"/>
    </source>
</evidence>
<keyword evidence="2 3" id="KW-0808">Transferase</keyword>
<organism evidence="3 4">
    <name type="scientific">Fusobacterium necrogenes</name>
    <dbReference type="NCBI Taxonomy" id="858"/>
    <lineage>
        <taxon>Bacteria</taxon>
        <taxon>Fusobacteriati</taxon>
        <taxon>Fusobacteriota</taxon>
        <taxon>Fusobacteriia</taxon>
        <taxon>Fusobacteriales</taxon>
        <taxon>Fusobacteriaceae</taxon>
        <taxon>Fusobacterium</taxon>
    </lineage>
</organism>
<keyword evidence="4" id="KW-1185">Reference proteome</keyword>
<gene>
    <name evidence="3" type="primary">rfaQ_5</name>
    <name evidence="3" type="ORF">NCTC10723_01810</name>
</gene>
<dbReference type="EMBL" id="UGGU01000003">
    <property type="protein sequence ID" value="STO32310.1"/>
    <property type="molecule type" value="Genomic_DNA"/>
</dbReference>
<dbReference type="AlphaFoldDB" id="A0A377GZ92"/>
<dbReference type="InterPro" id="IPR051199">
    <property type="entry name" value="LPS_LOS_Heptosyltrfase"/>
</dbReference>
<protein>
    <submittedName>
        <fullName evidence="3">Lipopolysaccharide core heptosyltransferase rfaQ</fullName>
        <ecNumber evidence="3">2.-.-.-</ecNumber>
    </submittedName>
</protein>
<dbReference type="PANTHER" id="PTHR30160:SF1">
    <property type="entry name" value="LIPOPOLYSACCHARIDE 1,2-N-ACETYLGLUCOSAMINETRANSFERASE-RELATED"/>
    <property type="match status" value="1"/>
</dbReference>
<sequence>MKILVIRMSSIGDIILTTPVLKAFKRKYPELIIDFVVLEQFKDAISGLEYIDNLITFSKKKDDGIKNIKKFAARLRENNYDYVFDLHAKFRSKMIAKELGVRTYTYKKRAWWKTLLVKLRVIRYQVDDTIVKNYFGAFKDFDLEYVGEDLDFKFEENIKLRKFEGLPVMAPKASKNTKEWTSEGFAKLAKLIFERYGLKSVLIGAKQDISKCEEINRLSENSCIVLAGKLSLKESGGLLAKAKFLVTNDSGPFHIARGVGCRTFVIFGPTSPGMFEFGRRDTLIYANESCSPCSLHGDKKCPRGHFKCMKEIRAKEVLDIIDKKINEEE</sequence>
<dbReference type="GO" id="GO:0008713">
    <property type="term" value="F:ADP-heptose-lipopolysaccharide heptosyltransferase activity"/>
    <property type="evidence" value="ECO:0007669"/>
    <property type="project" value="TreeGrafter"/>
</dbReference>
<name>A0A377GZ92_9FUSO</name>
<proteinExistence type="predicted"/>